<evidence type="ECO:0000313" key="2">
    <source>
        <dbReference type="EMBL" id="CAG9129839.1"/>
    </source>
</evidence>
<evidence type="ECO:0000259" key="1">
    <source>
        <dbReference type="Pfam" id="PF21787"/>
    </source>
</evidence>
<dbReference type="EMBL" id="CAJHNJ030000039">
    <property type="protein sequence ID" value="CAG9129839.1"/>
    <property type="molecule type" value="Genomic_DNA"/>
</dbReference>
<reference evidence="2" key="1">
    <citation type="submission" date="2020-11" db="EMBL/GenBank/DDBJ databases">
        <authorList>
            <person name="Whiteford S."/>
        </authorList>
    </citation>
    <scope>NUCLEOTIDE SEQUENCE</scope>
</reference>
<dbReference type="AlphaFoldDB" id="A0A8S4FT25"/>
<gene>
    <name evidence="2" type="ORF">PLXY2_LOCUS9699</name>
</gene>
<dbReference type="Proteomes" id="UP000653454">
    <property type="component" value="Unassembled WGS sequence"/>
</dbReference>
<keyword evidence="3" id="KW-1185">Reference proteome</keyword>
<name>A0A8S4FT25_PLUXY</name>
<accession>A0A8S4FT25</accession>
<organism evidence="2 3">
    <name type="scientific">Plutella xylostella</name>
    <name type="common">Diamondback moth</name>
    <name type="synonym">Plutella maculipennis</name>
    <dbReference type="NCBI Taxonomy" id="51655"/>
    <lineage>
        <taxon>Eukaryota</taxon>
        <taxon>Metazoa</taxon>
        <taxon>Ecdysozoa</taxon>
        <taxon>Arthropoda</taxon>
        <taxon>Hexapoda</taxon>
        <taxon>Insecta</taxon>
        <taxon>Pterygota</taxon>
        <taxon>Neoptera</taxon>
        <taxon>Endopterygota</taxon>
        <taxon>Lepidoptera</taxon>
        <taxon>Glossata</taxon>
        <taxon>Ditrysia</taxon>
        <taxon>Yponomeutoidea</taxon>
        <taxon>Plutellidae</taxon>
        <taxon>Plutella</taxon>
    </lineage>
</organism>
<feature type="domain" description="Transposable element P transposase-like RNase H" evidence="1">
    <location>
        <begin position="8"/>
        <end position="138"/>
    </location>
</feature>
<comment type="caution">
    <text evidence="2">The sequence shown here is derived from an EMBL/GenBank/DDBJ whole genome shotgun (WGS) entry which is preliminary data.</text>
</comment>
<evidence type="ECO:0000313" key="3">
    <source>
        <dbReference type="Proteomes" id="UP000653454"/>
    </source>
</evidence>
<dbReference type="InterPro" id="IPR048365">
    <property type="entry name" value="TNP-like_RNaseH_N"/>
</dbReference>
<proteinExistence type="predicted"/>
<sequence length="321" mass="36488">MVAKLKVETGISPQVFALIKKEVATWDEKKKMCSVVFDEMSLEAALIYDKNKDSINGFVELNEKKNEFADHALVFMLRGAVYKWQQPVAFYYCQGATSGMQLKSILKDVISAVVECGLKPIAVICDQGSAFQSAIKSLRDDTKRDQILANQEPDDTITISGANLSIIYDPSHLIKGIRNNFLNKDIIIDGEISKWRDIMDVYETDCNHTEARLLHKLNDQHVIPDKIKKMKYEKIAAAVLAMQCMGYFRIWGAVAKESVASIRYGFRAIYDPSGSTCLVKSKRMARIRRNLQYWWDWLEDRTAGSCSSRHAVIRRIDAKKS</sequence>
<dbReference type="Pfam" id="PF21787">
    <property type="entry name" value="TNP-like_RNaseH_N"/>
    <property type="match status" value="1"/>
</dbReference>
<protein>
    <submittedName>
        <fullName evidence="2">(diamondback moth) hypothetical protein</fullName>
    </submittedName>
</protein>